<feature type="domain" description="Cilia- and flagella-associated protein 58 central coiled coil" evidence="4">
    <location>
        <begin position="388"/>
        <end position="691"/>
    </location>
</feature>
<comment type="caution">
    <text evidence="5">The sequence shown here is derived from an EMBL/GenBank/DDBJ whole genome shotgun (WGS) entry which is preliminary data.</text>
</comment>
<reference evidence="5 6" key="1">
    <citation type="journal article" date="2022" name="Allergy">
        <title>Genome assembly and annotation of Periplaneta americana reveal a comprehensive cockroach allergen profile.</title>
        <authorList>
            <person name="Wang L."/>
            <person name="Xiong Q."/>
            <person name="Saelim N."/>
            <person name="Wang L."/>
            <person name="Nong W."/>
            <person name="Wan A.T."/>
            <person name="Shi M."/>
            <person name="Liu X."/>
            <person name="Cao Q."/>
            <person name="Hui J.H.L."/>
            <person name="Sookrung N."/>
            <person name="Leung T.F."/>
            <person name="Tungtrongchitr A."/>
            <person name="Tsui S.K.W."/>
        </authorList>
    </citation>
    <scope>NUCLEOTIDE SEQUENCE [LARGE SCALE GENOMIC DNA]</scope>
    <source>
        <strain evidence="5">PWHHKU_190912</strain>
    </source>
</reference>
<dbReference type="PANTHER" id="PTHR32083:SF0">
    <property type="entry name" value="CILIA AND FLAGELLA-ASSOCIATED PROTEIN 58"/>
    <property type="match status" value="1"/>
</dbReference>
<name>A0ABQ8TVG4_PERAM</name>
<feature type="coiled-coil region" evidence="2">
    <location>
        <begin position="126"/>
        <end position="475"/>
    </location>
</feature>
<dbReference type="Pfam" id="PF21771">
    <property type="entry name" value="CFAP58_CC"/>
    <property type="match status" value="1"/>
</dbReference>
<dbReference type="InterPro" id="IPR049270">
    <property type="entry name" value="CFAP58_CC"/>
</dbReference>
<dbReference type="Proteomes" id="UP001148838">
    <property type="component" value="Unassembled WGS sequence"/>
</dbReference>
<evidence type="ECO:0000256" key="3">
    <source>
        <dbReference type="SAM" id="MobiDB-lite"/>
    </source>
</evidence>
<evidence type="ECO:0000259" key="4">
    <source>
        <dbReference type="Pfam" id="PF21771"/>
    </source>
</evidence>
<feature type="region of interest" description="Disordered" evidence="3">
    <location>
        <begin position="1"/>
        <end position="27"/>
    </location>
</feature>
<gene>
    <name evidence="5" type="ORF">ANN_02147</name>
</gene>
<dbReference type="PANTHER" id="PTHR32083">
    <property type="entry name" value="CILIA AND FLAGELLA-ASSOCIATED PROTEIN 58-RELATED"/>
    <property type="match status" value="1"/>
</dbReference>
<evidence type="ECO:0000313" key="6">
    <source>
        <dbReference type="Proteomes" id="UP001148838"/>
    </source>
</evidence>
<feature type="coiled-coil region" evidence="2">
    <location>
        <begin position="518"/>
        <end position="636"/>
    </location>
</feature>
<evidence type="ECO:0000313" key="5">
    <source>
        <dbReference type="EMBL" id="KAJ4450717.1"/>
    </source>
</evidence>
<protein>
    <recommendedName>
        <fullName evidence="4">Cilia- and flagella-associated protein 58 central coiled coil domain-containing protein</fullName>
    </recommendedName>
</protein>
<evidence type="ECO:0000256" key="2">
    <source>
        <dbReference type="SAM" id="Coils"/>
    </source>
</evidence>
<evidence type="ECO:0000256" key="1">
    <source>
        <dbReference type="ARBA" id="ARBA00023054"/>
    </source>
</evidence>
<keyword evidence="6" id="KW-1185">Reference proteome</keyword>
<dbReference type="EMBL" id="JAJSOF020000001">
    <property type="protein sequence ID" value="KAJ4450717.1"/>
    <property type="molecule type" value="Genomic_DNA"/>
</dbReference>
<feature type="coiled-coil region" evidence="2">
    <location>
        <begin position="665"/>
        <end position="723"/>
    </location>
</feature>
<proteinExistence type="predicted"/>
<organism evidence="5 6">
    <name type="scientific">Periplaneta americana</name>
    <name type="common">American cockroach</name>
    <name type="synonym">Blatta americana</name>
    <dbReference type="NCBI Taxonomy" id="6978"/>
    <lineage>
        <taxon>Eukaryota</taxon>
        <taxon>Metazoa</taxon>
        <taxon>Ecdysozoa</taxon>
        <taxon>Arthropoda</taxon>
        <taxon>Hexapoda</taxon>
        <taxon>Insecta</taxon>
        <taxon>Pterygota</taxon>
        <taxon>Neoptera</taxon>
        <taxon>Polyneoptera</taxon>
        <taxon>Dictyoptera</taxon>
        <taxon>Blattodea</taxon>
        <taxon>Blattoidea</taxon>
        <taxon>Blattidae</taxon>
        <taxon>Blattinae</taxon>
        <taxon>Periplaneta</taxon>
    </lineage>
</organism>
<keyword evidence="1 2" id="KW-0175">Coiled coil</keyword>
<feature type="compositionally biased region" description="Acidic residues" evidence="3">
    <location>
        <begin position="17"/>
        <end position="27"/>
    </location>
</feature>
<sequence length="842" mass="99654">MIKITLQTPDETPESKEETEEEVEEELVKDSAWNEYQIVEQTYKNVRSQMEEMEGMENFLKEYTNLFDAFYKASTREEELTQENKILKLVIEENSAKLEEVIKIAASDKETIDGLKRDIEKAWKMVDSAHAREENSQEVIENLRQQINRLSSEMEQRARLGLDQVDESGSAKKDRENFLRERERLLHEIVILRERLSNAVTLQEDLEKKLSVVEQKCNDLTQELENQRNEANKELRAKEQLEQEMKVVNTELHSKNTELTEVQNELIETYKNIRKLEINVKDFKGLNDRLQRDVESLTSKQTKLQVEMEEHVETIEKLTREYSAKIHELKAQEEELGKLRSEAAKVGKMREQFIKKLTNSENQRGILEKEREKLKVALVQLEKDVDEAKRQAENDKKICDSLQREREILNKNILKAAGAALEQQKLMKLQDQARKNLEQEIDTFQFETGKQQKTISNLEKERDRYVLETKELSNKVQDTLDEVKLKQVAIFDYKKKLAEADTKLRMQQNLFEAVRSDRNAFSKQLIEAQDEISELRQKLKVMSHQIEQLKEDITTKETQLMREEYALQKSEKEKENLKLELRKMKDELQESRAHIAALNLEERKLQKTIQDADEEREKLKKEMEQIMNERDILGTQLVRRNDELSLLYEKLKILESTLHKGEAQYDQRLEDIRLLKLEIKKLRQEKNMLSRSVVNMTDMRQEIFHLERDLTREKLKCRALEEELRSPLNVHRWRKLEGSDPTSYELIQKNQLLQKRLLAQSQTAIKREAQLQESQRLCQNLRDLLSRQPGPDVAIRLQQTQHALQDRGKKMKVCYSYCSEYQHKKLVRRGGGWIFQLLVNIL</sequence>
<accession>A0ABQ8TVG4</accession>